<feature type="domain" description="Autotransporter" evidence="3">
    <location>
        <begin position="2167"/>
        <end position="2446"/>
    </location>
</feature>
<gene>
    <name evidence="4" type="ORF">D3H34_14190</name>
</gene>
<evidence type="ECO:0000259" key="3">
    <source>
        <dbReference type="PROSITE" id="PS51208"/>
    </source>
</evidence>
<dbReference type="PROSITE" id="PS51208">
    <property type="entry name" value="AUTOTRANSPORTER"/>
    <property type="match status" value="1"/>
</dbReference>
<reference evidence="4 5" key="1">
    <citation type="submission" date="2018-09" db="EMBL/GenBank/DDBJ databases">
        <title>Acidovorax cavernicola nov. sp. isolated from Gruta de las Maravillas (Aracena, Spain).</title>
        <authorList>
            <person name="Jurado V."/>
            <person name="Gutierrez-Patricio S."/>
            <person name="Gonzalez-Pimentel J.L."/>
            <person name="Miller A.Z."/>
            <person name="Laiz L."/>
            <person name="Saiz-Jimenez C."/>
        </authorList>
    </citation>
    <scope>NUCLEOTIDE SEQUENCE [LARGE SCALE GENOMIC DNA]</scope>
    <source>
        <strain evidence="4 5">1011MAR4D40.2</strain>
    </source>
</reference>
<dbReference type="CDD" id="cd01344">
    <property type="entry name" value="PL2_Passenger_AT"/>
    <property type="match status" value="1"/>
</dbReference>
<accession>A0A9X8D4T2</accession>
<dbReference type="Gene3D" id="2.160.20.20">
    <property type="match status" value="2"/>
</dbReference>
<keyword evidence="1" id="KW-0732">Signal</keyword>
<dbReference type="Gene3D" id="2.40.128.130">
    <property type="entry name" value="Autotransporter beta-domain"/>
    <property type="match status" value="1"/>
</dbReference>
<dbReference type="InterPro" id="IPR012332">
    <property type="entry name" value="Autotransporter_pectin_lyase_C"/>
</dbReference>
<dbReference type="Pfam" id="PF13018">
    <property type="entry name" value="ESPR"/>
    <property type="match status" value="1"/>
</dbReference>
<dbReference type="Pfam" id="PF12951">
    <property type="entry name" value="PATR"/>
    <property type="match status" value="7"/>
</dbReference>
<dbReference type="InterPro" id="IPR005546">
    <property type="entry name" value="Autotransporte_beta"/>
</dbReference>
<comment type="caution">
    <text evidence="4">The sequence shown here is derived from an EMBL/GenBank/DDBJ whole genome shotgun (WGS) entry which is preliminary data.</text>
</comment>
<evidence type="ECO:0000313" key="4">
    <source>
        <dbReference type="EMBL" id="RIX79618.1"/>
    </source>
</evidence>
<dbReference type="InterPro" id="IPR013425">
    <property type="entry name" value="Autotrns_rpt"/>
</dbReference>
<dbReference type="InterPro" id="IPR051551">
    <property type="entry name" value="Autotransporter_adhesion"/>
</dbReference>
<organism evidence="4 5">
    <name type="scientific">Acidovorax cavernicola</name>
    <dbReference type="NCBI Taxonomy" id="1675792"/>
    <lineage>
        <taxon>Bacteria</taxon>
        <taxon>Pseudomonadati</taxon>
        <taxon>Pseudomonadota</taxon>
        <taxon>Betaproteobacteria</taxon>
        <taxon>Burkholderiales</taxon>
        <taxon>Comamonadaceae</taxon>
        <taxon>Acidovorax</taxon>
    </lineage>
</organism>
<keyword evidence="5" id="KW-1185">Reference proteome</keyword>
<dbReference type="OrthoDB" id="8613264at2"/>
<dbReference type="SUPFAM" id="SSF103515">
    <property type="entry name" value="Autotransporter"/>
    <property type="match status" value="1"/>
</dbReference>
<dbReference type="GO" id="GO:0019867">
    <property type="term" value="C:outer membrane"/>
    <property type="evidence" value="ECO:0007669"/>
    <property type="project" value="InterPro"/>
</dbReference>
<dbReference type="InterPro" id="IPR011050">
    <property type="entry name" value="Pectin_lyase_fold/virulence"/>
</dbReference>
<keyword evidence="2" id="KW-0843">Virulence</keyword>
<dbReference type="RefSeq" id="WP_119554154.1">
    <property type="nucleotide sequence ID" value="NZ_QXMN01000015.1"/>
</dbReference>
<dbReference type="NCBIfam" id="TIGR02601">
    <property type="entry name" value="autotrns_rpt"/>
    <property type="match status" value="7"/>
</dbReference>
<proteinExistence type="predicted"/>
<dbReference type="InterPro" id="IPR006315">
    <property type="entry name" value="OM_autotransptr_brl_dom"/>
</dbReference>
<dbReference type="EMBL" id="QXMN01000015">
    <property type="protein sequence ID" value="RIX79618.1"/>
    <property type="molecule type" value="Genomic_DNA"/>
</dbReference>
<evidence type="ECO:0000256" key="1">
    <source>
        <dbReference type="ARBA" id="ARBA00022729"/>
    </source>
</evidence>
<dbReference type="InterPro" id="IPR030895">
    <property type="entry name" value="T5SS_PEPC_rpt"/>
</dbReference>
<dbReference type="NCBIfam" id="TIGR04393">
    <property type="entry name" value="rpt_T5SS_PEPC"/>
    <property type="match status" value="14"/>
</dbReference>
<dbReference type="InterPro" id="IPR043990">
    <property type="entry name" value="AC_1"/>
</dbReference>
<dbReference type="Pfam" id="PF18883">
    <property type="entry name" value="AC_1"/>
    <property type="match status" value="1"/>
</dbReference>
<dbReference type="SMART" id="SM00869">
    <property type="entry name" value="Autotransporter"/>
    <property type="match status" value="1"/>
</dbReference>
<dbReference type="InterPro" id="IPR024973">
    <property type="entry name" value="ESPR"/>
</dbReference>
<evidence type="ECO:0000313" key="5">
    <source>
        <dbReference type="Proteomes" id="UP000265619"/>
    </source>
</evidence>
<dbReference type="InterPro" id="IPR036709">
    <property type="entry name" value="Autotransporte_beta_dom_sf"/>
</dbReference>
<dbReference type="NCBIfam" id="TIGR01414">
    <property type="entry name" value="autotrans_barl"/>
    <property type="match status" value="1"/>
</dbReference>
<dbReference type="PANTHER" id="PTHR35037">
    <property type="entry name" value="C-TERMINAL REGION OF AIDA-LIKE PROTEIN"/>
    <property type="match status" value="1"/>
</dbReference>
<name>A0A9X8D4T2_9BURK</name>
<dbReference type="SUPFAM" id="SSF51126">
    <property type="entry name" value="Pectin lyase-like"/>
    <property type="match status" value="4"/>
</dbReference>
<dbReference type="PANTHER" id="PTHR35037:SF3">
    <property type="entry name" value="C-TERMINAL REGION OF AIDA-LIKE PROTEIN"/>
    <property type="match status" value="1"/>
</dbReference>
<dbReference type="Proteomes" id="UP000265619">
    <property type="component" value="Unassembled WGS sequence"/>
</dbReference>
<protein>
    <submittedName>
        <fullName evidence="4">Autotransporter outer membrane beta-barrel domain-containing protein</fullName>
    </submittedName>
</protein>
<evidence type="ECO:0000256" key="2">
    <source>
        <dbReference type="ARBA" id="ARBA00023026"/>
    </source>
</evidence>
<sequence length="2446" mass="240159">MNKIYRVVFDQATGLWRVVSECARARGKSRSQRDATGTRAESVCAMSLAAVLMAMAGATASAQPIEAQGAVWTGPDWTAPTTPVLVQPASPWNLGNSALFVGLGSAQTGRLFIRAGAQVSSNNAQVGYDAGSTGVVEVGGAGAQWGTDVDLVVGRAGTGTVDINSGASVSSLNGEIGLDSSGKGTFTVAGDGSTWTVTRNIAVGNRGSGTLSIRSGGHVSSESASLGEVSGGTGSATVTGGGSTWNSVGTVHVGYRGTGALRIEDGAAVSASDVHIGRLTGSAGSVIVTDKGSTLTANGGMRVGSSGKGEFRIENGAKVFSGGSALLGNGTQGVGTVTATGAGSAWTHGGDLGVGGEGEGTLDITGGAGVSNAVGRIGGRAGSSGTVNVAGGGSTWTNTGVLYVGDAGAGALDISAGATVSSDGAQVGQAANSSGTVTVRGPGSTWDIQGMPYIGVSGTGTVEVIDGALLRTEWGYIGHKAEGVGTVTVRGQSSEWSNGGSNIYVGNAGKGTLNVEQRGRVRVANVSVAEQANSVGNVRVHGTDADGNASELRLYDFYVGNAGKGTLRIEGGGSVRSSNGTAGVYAGSEGRVIVSGAAANGQVSTWATDSGSSLTIGDRSVGDLRIEAGGRVTSGSGVVGRSSGGVGTATVTGVGSGAAAGTPSTWTHTGSLMVGQAGQGTLNVEAGGTLSSASSYIGQDATGVGSATLTGQNTRWTSTGDFHVGEKGQGTLRVESGAALSSDWTRLGLRTGSQGMATVTGAGSSWTSARDFTVATAGKGTLTVLDGGTLTANNSLMSIGGDAGGSGAVRVADAKLDMGNLYVGQAGTGRLDVEPDGKVAATARVVIGVHAGAIGQVQVQGPGARLISAADMRVGSSGTGTLIVDAGGTAEAGSEVLVGHLAGSAGTVHLRGDEAHGRGVLVADRLARGAGSATLDLDGGILRASANSSDFLSGFDDVALGSRGAYIDTDGHTVAVSSAFSSRAGDSSGLVKEGAGLLALRGTSTYVGDTTINGGTLSLDGAGRLAATTDVRLAHAGTRFDIANASGNRTIGALLGVAGTEVALGGNTLSFGDAGDTTFAGAITGLGAVVRQGSGSTTLTGANTYTGGTTIDSGTLRINGSVAGDVQVNNGGTLAGAGSTPGTGHIGGNVTVGNADTSGARATLSPGNSPGTLTIGGSLRLNPSATTVFELGQPGVAGGASNDLLNVGGNLALGGALQAGVAAAGWYRLINYAGSLSGSFAQQQVSSLQSGFNIAAYSLDTGTTGQVNLAVRGVGQTIQFWNGPNHSANGTVSGGPGTWSGLGTNWANATAQGGPDGNSAVGWGGSVGVFGGTGGSVAVQGPLLFDTLQFSANGYHLQAPGGSGSMAISPASGTAATLHTDAGVSARISAPIVDGATGNQLVLGGAGVLALTGASTYTGGTTLNSGALEATGNGLGTGTLTINGGILARTDVGNHVRVNGNFGVTGSTTLSGPVELGAETRVTATAAAGSTSATGMFTGPISGAGGLTFDSDLSTSTPGLFYLFGASDNSYTGATTARSNVRLILARQPGHVAVPGDFVIEGTASVSESYSEQIADSARVTVNSPGVLAAPGEFGGVTPVLFEGLMVHPTLGLDALTETIGSLHGMGTVGLGSGTLRVGSGEFGGQISNGGYATWFATVGGPAANGKLVKYGPGTLTLSGDNSYTGGTTIERGTLQVGNGGTSGSLTGDVANSGILAFNRSNASTFAGAISGSGAVQQLGAGRTTFTGVHTYTGGTTVQAGTLALSGAGKLADAGGLRLAGSGATFDLSAADGDRQIGALSGVAGSVVALGARRLTVDQSGSSSFAGNIHGSGGLTKTGAGALTLAGASDYSGGTALKQGRLNLGHSSALGTGELAMDDGTTLGFSADGLTLANAIRMTGNNDPVIDTGSFSQTISGAISGGGFLTKEGTGTLTLSGANIYTGATEVARGTLRAGALNTLSAASAHTVAAGATLDLAGFSQRVASITNAGTVNLHGSTPGTVLTVTGPWIGQGGTLALGTVLGGNGSPSDKVLLSGASAVASGTTRVQITNLGGLGARTTGNGIEVVGTEGGAHIEGQAFALAAPVAAGAYEYQLNTTSSGAYLSNSLPASDPVPPSTVPTVPTYRPEVPLYAALPEQLRQANLAMLGSMHQRMGDDGAGSVRGADAEQGRRQAWGRVLTLDREIQQRGTVSPSSKGRLTGFQAGTDLWADPNWRAGLYVGQLDGDMKVNGFARGIQGYASGRNDLRSEYLGGYLTYRTDNGLYVDGVLQGGRHRTTVDTLEPSFGGGSKGNSLLASIEVGKAFALGAGWSVEPQLQLVHQRLSFDNSTITGSRVQQDTPGSWAVRAGLRVKGEFAVSTGTLQAYARLNVWHRGSGTDRTRFIGPAAFADIVTPTGGSSTEAAVGATWQISPMVGVYGELGHLWGSGGNVKTKGGPNASAGVKLRW</sequence>